<dbReference type="EMBL" id="JAWDGP010006108">
    <property type="protein sequence ID" value="KAK3747067.1"/>
    <property type="molecule type" value="Genomic_DNA"/>
</dbReference>
<name>A0AAE0YIA8_9GAST</name>
<organism evidence="1 2">
    <name type="scientific">Elysia crispata</name>
    <name type="common">lettuce slug</name>
    <dbReference type="NCBI Taxonomy" id="231223"/>
    <lineage>
        <taxon>Eukaryota</taxon>
        <taxon>Metazoa</taxon>
        <taxon>Spiralia</taxon>
        <taxon>Lophotrochozoa</taxon>
        <taxon>Mollusca</taxon>
        <taxon>Gastropoda</taxon>
        <taxon>Heterobranchia</taxon>
        <taxon>Euthyneura</taxon>
        <taxon>Panpulmonata</taxon>
        <taxon>Sacoglossa</taxon>
        <taxon>Placobranchoidea</taxon>
        <taxon>Plakobranchidae</taxon>
        <taxon>Elysia</taxon>
    </lineage>
</organism>
<comment type="caution">
    <text evidence="1">The sequence shown here is derived from an EMBL/GenBank/DDBJ whole genome shotgun (WGS) entry which is preliminary data.</text>
</comment>
<dbReference type="Proteomes" id="UP001283361">
    <property type="component" value="Unassembled WGS sequence"/>
</dbReference>
<dbReference type="AlphaFoldDB" id="A0AAE0YIA8"/>
<protein>
    <submittedName>
        <fullName evidence="1">Uncharacterized protein</fullName>
    </submittedName>
</protein>
<gene>
    <name evidence="1" type="ORF">RRG08_046454</name>
</gene>
<accession>A0AAE0YIA8</accession>
<evidence type="ECO:0000313" key="1">
    <source>
        <dbReference type="EMBL" id="KAK3747067.1"/>
    </source>
</evidence>
<evidence type="ECO:0000313" key="2">
    <source>
        <dbReference type="Proteomes" id="UP001283361"/>
    </source>
</evidence>
<sequence length="44" mass="4997">MQDVAQTARYLHQHLSWITLIAYLPRIPPQDNSNGLSTSNTSTR</sequence>
<reference evidence="1" key="1">
    <citation type="journal article" date="2023" name="G3 (Bethesda)">
        <title>A reference genome for the long-term kleptoplast-retaining sea slug Elysia crispata morphotype clarki.</title>
        <authorList>
            <person name="Eastman K.E."/>
            <person name="Pendleton A.L."/>
            <person name="Shaikh M.A."/>
            <person name="Suttiyut T."/>
            <person name="Ogas R."/>
            <person name="Tomko P."/>
            <person name="Gavelis G."/>
            <person name="Widhalm J.R."/>
            <person name="Wisecaver J.H."/>
        </authorList>
    </citation>
    <scope>NUCLEOTIDE SEQUENCE</scope>
    <source>
        <strain evidence="1">ECLA1</strain>
    </source>
</reference>
<keyword evidence="2" id="KW-1185">Reference proteome</keyword>
<proteinExistence type="predicted"/>